<accession>A0ABS7JKU7</accession>
<evidence type="ECO:0000259" key="1">
    <source>
        <dbReference type="Pfam" id="PF18712"/>
    </source>
</evidence>
<gene>
    <name evidence="2" type="ORF">K4G57_00825</name>
</gene>
<dbReference type="Pfam" id="PF18712">
    <property type="entry name" value="DUF5644"/>
    <property type="match status" value="1"/>
</dbReference>
<dbReference type="InterPro" id="IPR012675">
    <property type="entry name" value="Beta-grasp_dom_sf"/>
</dbReference>
<name>A0ABS7JKU7_9HELI</name>
<evidence type="ECO:0000313" key="3">
    <source>
        <dbReference type="Proteomes" id="UP000700059"/>
    </source>
</evidence>
<protein>
    <submittedName>
        <fullName evidence="2">DUF5644 domain-containing protein</fullName>
    </submittedName>
</protein>
<organism evidence="2 3">
    <name type="scientific">Helicobacter turcicus</name>
    <dbReference type="NCBI Taxonomy" id="2867412"/>
    <lineage>
        <taxon>Bacteria</taxon>
        <taxon>Pseudomonadati</taxon>
        <taxon>Campylobacterota</taxon>
        <taxon>Epsilonproteobacteria</taxon>
        <taxon>Campylobacterales</taxon>
        <taxon>Helicobacteraceae</taxon>
        <taxon>Helicobacter</taxon>
    </lineage>
</organism>
<dbReference type="InterPro" id="IPR041543">
    <property type="entry name" value="DUF5644"/>
</dbReference>
<sequence>MEKKINLELFRFDVKTDYLPYFAKLTLKVAHEKSLLDLLKMIQNFVYDYGYNAYGFKINGVVVFDFELPISRLLKRFGSEWRIEPLNTHLALKDLIINIEPFLNKLEPLKQLGLDELARDEVLSTFKNADFKEISIENLESRALSNAFLLSFLPFAYATPLSVENPNYLSEAYFLLAAALYAKHKTDNILEAVSDGENGILNAQALKTYLFPQDDKFDICIDELKTLIFNHCENPKIQKFKARILKSL</sequence>
<dbReference type="RefSeq" id="WP_221531281.1">
    <property type="nucleotide sequence ID" value="NZ_JAIGYP010000001.1"/>
</dbReference>
<dbReference type="Proteomes" id="UP000700059">
    <property type="component" value="Unassembled WGS sequence"/>
</dbReference>
<feature type="domain" description="DUF5644" evidence="1">
    <location>
        <begin position="149"/>
        <end position="229"/>
    </location>
</feature>
<evidence type="ECO:0000313" key="2">
    <source>
        <dbReference type="EMBL" id="MBX7490023.1"/>
    </source>
</evidence>
<comment type="caution">
    <text evidence="2">The sequence shown here is derived from an EMBL/GenBank/DDBJ whole genome shotgun (WGS) entry which is preliminary data.</text>
</comment>
<dbReference type="Gene3D" id="1.10.1060.20">
    <property type="match status" value="1"/>
</dbReference>
<keyword evidence="3" id="KW-1185">Reference proteome</keyword>
<reference evidence="2 3" key="1">
    <citation type="submission" date="2021-08" db="EMBL/GenBank/DDBJ databases">
        <title>Helicobacter spp. isolated from feces of Anatolian Ground Squirrel (Spermophilus xanthoprymnus) in Turkey.</title>
        <authorList>
            <person name="Aydin F."/>
            <person name="Abay S."/>
            <person name="Kayman T."/>
            <person name="Karakaya E."/>
            <person name="Saticioglu I.B."/>
        </authorList>
    </citation>
    <scope>NUCLEOTIDE SEQUENCE [LARGE SCALE GENOMIC DNA]</scope>
    <source>
        <strain evidence="2 3">Faydin-H70</strain>
    </source>
</reference>
<dbReference type="EMBL" id="JAIGYQ010000001">
    <property type="protein sequence ID" value="MBX7490023.1"/>
    <property type="molecule type" value="Genomic_DNA"/>
</dbReference>
<proteinExistence type="predicted"/>
<dbReference type="Gene3D" id="3.10.20.30">
    <property type="match status" value="1"/>
</dbReference>